<dbReference type="Proteomes" id="UP000053268">
    <property type="component" value="Unassembled WGS sequence"/>
</dbReference>
<sequence>MNPDLQNQINTVVECTLAFLSVYTNTTNVPTPASSAALYVLEGDTELAWFGRVQFAIRRDQCRLNILNNAPRTGQVDGSGFVCNRAGIEGPFRPHADRVNVYFDIYCAGEVNSGGRSTLRAHTRAAHTRIHPTGTHTNIVLPFRN</sequence>
<accession>A0A194PE35</accession>
<protein>
    <submittedName>
        <fullName evidence="1">Uncharacterized protein</fullName>
    </submittedName>
</protein>
<organism evidence="1 2">
    <name type="scientific">Papilio xuthus</name>
    <name type="common">Asian swallowtail butterfly</name>
    <dbReference type="NCBI Taxonomy" id="66420"/>
    <lineage>
        <taxon>Eukaryota</taxon>
        <taxon>Metazoa</taxon>
        <taxon>Ecdysozoa</taxon>
        <taxon>Arthropoda</taxon>
        <taxon>Hexapoda</taxon>
        <taxon>Insecta</taxon>
        <taxon>Pterygota</taxon>
        <taxon>Neoptera</taxon>
        <taxon>Endopterygota</taxon>
        <taxon>Lepidoptera</taxon>
        <taxon>Glossata</taxon>
        <taxon>Ditrysia</taxon>
        <taxon>Papilionoidea</taxon>
        <taxon>Papilionidae</taxon>
        <taxon>Papilioninae</taxon>
        <taxon>Papilio</taxon>
    </lineage>
</organism>
<evidence type="ECO:0000313" key="2">
    <source>
        <dbReference type="Proteomes" id="UP000053268"/>
    </source>
</evidence>
<dbReference type="AlphaFoldDB" id="A0A194PE35"/>
<proteinExistence type="predicted"/>
<gene>
    <name evidence="1" type="ORF">RR46_14792</name>
</gene>
<dbReference type="EMBL" id="KQ459606">
    <property type="protein sequence ID" value="KPI91288.1"/>
    <property type="molecule type" value="Genomic_DNA"/>
</dbReference>
<name>A0A194PE35_PAPXU</name>
<evidence type="ECO:0000313" key="1">
    <source>
        <dbReference type="EMBL" id="KPI91288.1"/>
    </source>
</evidence>
<keyword evidence="2" id="KW-1185">Reference proteome</keyword>
<reference evidence="1 2" key="1">
    <citation type="journal article" date="2015" name="Nat. Commun.">
        <title>Outbred genome sequencing and CRISPR/Cas9 gene editing in butterflies.</title>
        <authorList>
            <person name="Li X."/>
            <person name="Fan D."/>
            <person name="Zhang W."/>
            <person name="Liu G."/>
            <person name="Zhang L."/>
            <person name="Zhao L."/>
            <person name="Fang X."/>
            <person name="Chen L."/>
            <person name="Dong Y."/>
            <person name="Chen Y."/>
            <person name="Ding Y."/>
            <person name="Zhao R."/>
            <person name="Feng M."/>
            <person name="Zhu Y."/>
            <person name="Feng Y."/>
            <person name="Jiang X."/>
            <person name="Zhu D."/>
            <person name="Xiang H."/>
            <person name="Feng X."/>
            <person name="Li S."/>
            <person name="Wang J."/>
            <person name="Zhang G."/>
            <person name="Kronforst M.R."/>
            <person name="Wang W."/>
        </authorList>
    </citation>
    <scope>NUCLEOTIDE SEQUENCE [LARGE SCALE GENOMIC DNA]</scope>
    <source>
        <strain evidence="1">Ya'a_city_454_Px</strain>
        <tissue evidence="1">Whole body</tissue>
    </source>
</reference>